<dbReference type="Pfam" id="PF00358">
    <property type="entry name" value="PTS_EIIA_1"/>
    <property type="match status" value="1"/>
</dbReference>
<keyword evidence="1" id="KW-0598">Phosphotransferase system</keyword>
<organism evidence="4 5">
    <name type="scientific">Tissierella simiarum</name>
    <dbReference type="NCBI Taxonomy" id="2841534"/>
    <lineage>
        <taxon>Bacteria</taxon>
        <taxon>Bacillati</taxon>
        <taxon>Bacillota</taxon>
        <taxon>Tissierellia</taxon>
        <taxon>Tissierellales</taxon>
        <taxon>Tissierellaceae</taxon>
        <taxon>Tissierella</taxon>
    </lineage>
</organism>
<dbReference type="PANTHER" id="PTHR45008">
    <property type="entry name" value="PTS SYSTEM GLUCOSE-SPECIFIC EIIA COMPONENT"/>
    <property type="match status" value="1"/>
</dbReference>
<dbReference type="EMBL" id="JAHLPM010000011">
    <property type="protein sequence ID" value="MBU5438966.1"/>
    <property type="molecule type" value="Genomic_DNA"/>
</dbReference>
<dbReference type="PROSITE" id="PS00371">
    <property type="entry name" value="PTS_EIIA_TYPE_1_HIS"/>
    <property type="match status" value="1"/>
</dbReference>
<keyword evidence="5" id="KW-1185">Reference proteome</keyword>
<accession>A0ABS6E8T6</accession>
<dbReference type="PROSITE" id="PS51093">
    <property type="entry name" value="PTS_EIIA_TYPE_1"/>
    <property type="match status" value="1"/>
</dbReference>
<keyword evidence="4" id="KW-0762">Sugar transport</keyword>
<name>A0ABS6E8T6_9FIRM</name>
<keyword evidence="2" id="KW-0808">Transferase</keyword>
<dbReference type="RefSeq" id="WP_216520510.1">
    <property type="nucleotide sequence ID" value="NZ_JAHLPM010000011.1"/>
</dbReference>
<dbReference type="NCBIfam" id="TIGR00830">
    <property type="entry name" value="PTBA"/>
    <property type="match status" value="1"/>
</dbReference>
<evidence type="ECO:0000259" key="3">
    <source>
        <dbReference type="PROSITE" id="PS51093"/>
    </source>
</evidence>
<gene>
    <name evidence="4" type="ORF">KQI42_13140</name>
</gene>
<dbReference type="InterPro" id="IPR001127">
    <property type="entry name" value="PTS_EIIA_1_perm"/>
</dbReference>
<dbReference type="Proteomes" id="UP000749471">
    <property type="component" value="Unassembled WGS sequence"/>
</dbReference>
<evidence type="ECO:0000256" key="2">
    <source>
        <dbReference type="ARBA" id="ARBA00022777"/>
    </source>
</evidence>
<dbReference type="PANTHER" id="PTHR45008:SF1">
    <property type="entry name" value="PTS SYSTEM GLUCOSE-SPECIFIC EIIA COMPONENT"/>
    <property type="match status" value="1"/>
</dbReference>
<reference evidence="4 5" key="1">
    <citation type="submission" date="2021-06" db="EMBL/GenBank/DDBJ databases">
        <authorList>
            <person name="Sun Q."/>
            <person name="Li D."/>
        </authorList>
    </citation>
    <scope>NUCLEOTIDE SEQUENCE [LARGE SCALE GENOMIC DNA]</scope>
    <source>
        <strain evidence="4 5">MSJ-40</strain>
    </source>
</reference>
<sequence>MLKKFFNKKEELSWIVPLTGTLKPITEMPDPVFSQKMIGDGFCIEPTIGKVYSPIKGEIVSIFPTKHAIGIREDNGYEILIHFGIDTVNLNGEGFNLYVNIGDKIDAGDLLLDIDTDSIKNKVPSLTTAVIITNLNGKNIRLSKLGEVKQGETIILNIY</sequence>
<proteinExistence type="predicted"/>
<evidence type="ECO:0000313" key="5">
    <source>
        <dbReference type="Proteomes" id="UP000749471"/>
    </source>
</evidence>
<comment type="caution">
    <text evidence="4">The sequence shown here is derived from an EMBL/GenBank/DDBJ whole genome shotgun (WGS) entry which is preliminary data.</text>
</comment>
<keyword evidence="2" id="KW-0418">Kinase</keyword>
<feature type="domain" description="PTS EIIA type-1" evidence="3">
    <location>
        <begin position="30"/>
        <end position="134"/>
    </location>
</feature>
<protein>
    <submittedName>
        <fullName evidence="4">PTS glucose transporter subunit IIA</fullName>
    </submittedName>
</protein>
<dbReference type="InterPro" id="IPR050890">
    <property type="entry name" value="PTS_EIIA_component"/>
</dbReference>
<evidence type="ECO:0000313" key="4">
    <source>
        <dbReference type="EMBL" id="MBU5438966.1"/>
    </source>
</evidence>
<evidence type="ECO:0000256" key="1">
    <source>
        <dbReference type="ARBA" id="ARBA00022683"/>
    </source>
</evidence>
<keyword evidence="4" id="KW-0813">Transport</keyword>